<sequence length="548" mass="61722">MNVNLILLILFMMIVSNFECVTCTFTPLIQTKEGKLRGLRSISGQNRYYGIPYATSKRFQSPQTPPKWSGIFTATRRYGSCSQIVSFLRFGREDCLELDVYTPESAKPGDKLAVLVFIHGGAYYYGSKWHYDPEFLVTKNVIVVIINYRVGVFGFVCLNNIANLGLKDHVAALKWIKRNIAAFGGDPDNVTISGQSAGASAAAMHLLSKSSKGLFHKAILLSGTPLAPWAFNVEQHKAIYEDLSKITTVDKEEDAYNILLNATVDDLLSSCADTSINPRGFKYSPCVDTNFTDSFFHDTPHNIISSGDFNKVPMINGYTSVEGVLFYGLNNEKTLNELDKQFVEKLPSVFSWCSKNDEELIVKKLKKHYFRRKVITKSSVKGVVNFYSDWMAYSTSNAFSDLMVKHSDKPVYNYIFAYEGSRNFAKFLFGFGTDIDGASHSDDIFYIFKPGGMSLPLSSLDKLFIDRLTTMLTNFMKFGDPTPVKTDLLPVRWPATTSNRSLTMRLDQQLTVIDTPTSHRGQFFLNLLCDYGLRGYVPCESKMMCNRR</sequence>
<gene>
    <name evidence="1" type="ORF">K1T71_010043</name>
</gene>
<comment type="caution">
    <text evidence="1">The sequence shown here is derived from an EMBL/GenBank/DDBJ whole genome shotgun (WGS) entry which is preliminary data.</text>
</comment>
<evidence type="ECO:0000313" key="1">
    <source>
        <dbReference type="EMBL" id="KAJ0173897.1"/>
    </source>
</evidence>
<accession>A0ACC1CQR2</accession>
<name>A0ACC1CQR2_9NEOP</name>
<proteinExistence type="predicted"/>
<keyword evidence="2" id="KW-1185">Reference proteome</keyword>
<dbReference type="EMBL" id="CM034404">
    <property type="protein sequence ID" value="KAJ0173897.1"/>
    <property type="molecule type" value="Genomic_DNA"/>
</dbReference>
<reference evidence="1 2" key="1">
    <citation type="journal article" date="2021" name="Front. Genet.">
        <title>Chromosome-Level Genome Assembly Reveals Significant Gene Expansion in the Toll and IMD Signaling Pathways of Dendrolimus kikuchii.</title>
        <authorList>
            <person name="Zhou J."/>
            <person name="Wu P."/>
            <person name="Xiong Z."/>
            <person name="Liu N."/>
            <person name="Zhao N."/>
            <person name="Ji M."/>
            <person name="Qiu Y."/>
            <person name="Yang B."/>
        </authorList>
    </citation>
    <scope>NUCLEOTIDE SEQUENCE [LARGE SCALE GENOMIC DNA]</scope>
    <source>
        <strain evidence="1">Ann1</strain>
    </source>
</reference>
<dbReference type="Proteomes" id="UP000824533">
    <property type="component" value="Linkage Group LG18"/>
</dbReference>
<organism evidence="1 2">
    <name type="scientific">Dendrolimus kikuchii</name>
    <dbReference type="NCBI Taxonomy" id="765133"/>
    <lineage>
        <taxon>Eukaryota</taxon>
        <taxon>Metazoa</taxon>
        <taxon>Ecdysozoa</taxon>
        <taxon>Arthropoda</taxon>
        <taxon>Hexapoda</taxon>
        <taxon>Insecta</taxon>
        <taxon>Pterygota</taxon>
        <taxon>Neoptera</taxon>
        <taxon>Endopterygota</taxon>
        <taxon>Lepidoptera</taxon>
        <taxon>Glossata</taxon>
        <taxon>Ditrysia</taxon>
        <taxon>Bombycoidea</taxon>
        <taxon>Lasiocampidae</taxon>
        <taxon>Dendrolimus</taxon>
    </lineage>
</organism>
<protein>
    <submittedName>
        <fullName evidence="1">Uncharacterized protein</fullName>
    </submittedName>
</protein>
<evidence type="ECO:0000313" key="2">
    <source>
        <dbReference type="Proteomes" id="UP000824533"/>
    </source>
</evidence>